<evidence type="ECO:0000256" key="1">
    <source>
        <dbReference type="SAM" id="MobiDB-lite"/>
    </source>
</evidence>
<keyword evidence="3" id="KW-1185">Reference proteome</keyword>
<organism evidence="2 3">
    <name type="scientific">Penicillium cf. viridicatum</name>
    <dbReference type="NCBI Taxonomy" id="2972119"/>
    <lineage>
        <taxon>Eukaryota</taxon>
        <taxon>Fungi</taxon>
        <taxon>Dikarya</taxon>
        <taxon>Ascomycota</taxon>
        <taxon>Pezizomycotina</taxon>
        <taxon>Eurotiomycetes</taxon>
        <taxon>Eurotiomycetidae</taxon>
        <taxon>Eurotiales</taxon>
        <taxon>Aspergillaceae</taxon>
        <taxon>Penicillium</taxon>
    </lineage>
</organism>
<reference evidence="2" key="2">
    <citation type="journal article" date="2023" name="IMA Fungus">
        <title>Comparative genomic study of the Penicillium genus elucidates a diverse pangenome and 15 lateral gene transfer events.</title>
        <authorList>
            <person name="Petersen C."/>
            <person name="Sorensen T."/>
            <person name="Nielsen M.R."/>
            <person name="Sondergaard T.E."/>
            <person name="Sorensen J.L."/>
            <person name="Fitzpatrick D.A."/>
            <person name="Frisvad J.C."/>
            <person name="Nielsen K.L."/>
        </authorList>
    </citation>
    <scope>NUCLEOTIDE SEQUENCE</scope>
    <source>
        <strain evidence="2">IBT 20477</strain>
    </source>
</reference>
<feature type="region of interest" description="Disordered" evidence="1">
    <location>
        <begin position="1"/>
        <end position="40"/>
    </location>
</feature>
<gene>
    <name evidence="2" type="ORF">N7449_012177</name>
</gene>
<accession>A0A9W9INY2</accession>
<reference evidence="2" key="1">
    <citation type="submission" date="2022-11" db="EMBL/GenBank/DDBJ databases">
        <authorList>
            <person name="Petersen C."/>
        </authorList>
    </citation>
    <scope>NUCLEOTIDE SEQUENCE</scope>
    <source>
        <strain evidence="2">IBT 20477</strain>
    </source>
</reference>
<dbReference type="Proteomes" id="UP001150942">
    <property type="component" value="Unassembled WGS sequence"/>
</dbReference>
<sequence>MAETLVEEGWRPRPDTLSLFSHSERGQGGPRGKSAGRYGDIRADGARGLGVQREGCESMCLEWSNGSLEAFAILAITLASARIGASAGQKTPRGRL</sequence>
<name>A0A9W9INY2_9EURO</name>
<dbReference type="AlphaFoldDB" id="A0A9W9INY2"/>
<comment type="caution">
    <text evidence="2">The sequence shown here is derived from an EMBL/GenBank/DDBJ whole genome shotgun (WGS) entry which is preliminary data.</text>
</comment>
<evidence type="ECO:0000313" key="2">
    <source>
        <dbReference type="EMBL" id="KAJ5182030.1"/>
    </source>
</evidence>
<proteinExistence type="predicted"/>
<dbReference type="EMBL" id="JAPQKQ010000009">
    <property type="protein sequence ID" value="KAJ5182030.1"/>
    <property type="molecule type" value="Genomic_DNA"/>
</dbReference>
<evidence type="ECO:0000313" key="3">
    <source>
        <dbReference type="Proteomes" id="UP001150942"/>
    </source>
</evidence>
<protein>
    <submittedName>
        <fullName evidence="2">Uncharacterized protein</fullName>
    </submittedName>
</protein>